<evidence type="ECO:0000313" key="2">
    <source>
        <dbReference type="EMBL" id="ROT39845.1"/>
    </source>
</evidence>
<name>A0A3N2PZR3_SODAK</name>
<keyword evidence="3" id="KW-1185">Reference proteome</keyword>
<protein>
    <submittedName>
        <fullName evidence="2">Uncharacterized protein</fullName>
    </submittedName>
</protein>
<feature type="compositionally biased region" description="Acidic residues" evidence="1">
    <location>
        <begin position="1"/>
        <end position="15"/>
    </location>
</feature>
<reference evidence="2 3" key="1">
    <citation type="journal article" date="2018" name="Mol. Ecol.">
        <title>The obligate alkalophilic soda-lake fungus Sodiomyces alkalinus has shifted to a protein diet.</title>
        <authorList>
            <person name="Grum-Grzhimaylo A.A."/>
            <person name="Falkoski D.L."/>
            <person name="van den Heuvel J."/>
            <person name="Valero-Jimenez C.A."/>
            <person name="Min B."/>
            <person name="Choi I.G."/>
            <person name="Lipzen A."/>
            <person name="Daum C.G."/>
            <person name="Aanen D.K."/>
            <person name="Tsang A."/>
            <person name="Henrissat B."/>
            <person name="Bilanenko E.N."/>
            <person name="de Vries R.P."/>
            <person name="van Kan J.A.L."/>
            <person name="Grigoriev I.V."/>
            <person name="Debets A.J.M."/>
        </authorList>
    </citation>
    <scope>NUCLEOTIDE SEQUENCE [LARGE SCALE GENOMIC DNA]</scope>
    <source>
        <strain evidence="2 3">F11</strain>
    </source>
</reference>
<dbReference type="GeneID" id="39581927"/>
<dbReference type="Proteomes" id="UP000272025">
    <property type="component" value="Unassembled WGS sequence"/>
</dbReference>
<dbReference type="OrthoDB" id="4824008at2759"/>
<proteinExistence type="predicted"/>
<dbReference type="STRING" id="1314773.A0A3N2PZR3"/>
<organism evidence="2 3">
    <name type="scientific">Sodiomyces alkalinus (strain CBS 110278 / VKM F-3762 / F11)</name>
    <name type="common">Alkaliphilic filamentous fungus</name>
    <dbReference type="NCBI Taxonomy" id="1314773"/>
    <lineage>
        <taxon>Eukaryota</taxon>
        <taxon>Fungi</taxon>
        <taxon>Dikarya</taxon>
        <taxon>Ascomycota</taxon>
        <taxon>Pezizomycotina</taxon>
        <taxon>Sordariomycetes</taxon>
        <taxon>Hypocreomycetidae</taxon>
        <taxon>Glomerellales</taxon>
        <taxon>Plectosphaerellaceae</taxon>
        <taxon>Sodiomyces</taxon>
    </lineage>
</organism>
<dbReference type="AlphaFoldDB" id="A0A3N2PZR3"/>
<accession>A0A3N2PZR3</accession>
<evidence type="ECO:0000313" key="3">
    <source>
        <dbReference type="Proteomes" id="UP000272025"/>
    </source>
</evidence>
<gene>
    <name evidence="2" type="ORF">SODALDRAFT_349963</name>
</gene>
<evidence type="ECO:0000256" key="1">
    <source>
        <dbReference type="SAM" id="MobiDB-lite"/>
    </source>
</evidence>
<sequence>MDADDSVGDWSGSDEGDIHVRRDSNLARPVQSQLRPARSRLSFVPLIDFDPDDAYDENPPSYIRYKRSLFKPNLTSCLRQRNFWNHTLGPNLKNEVSKLDSTRAYKAQTTTVTISVNNRNDQDHIRRFDGLDMSWPVVEKQLRSWSHLLLERKKIRIKVVFDYAETDRSTRSTGVGRGATASQLAERSVRLDAEQAGSGAPDPWRHVSGICRCTVGPCDRGPYCWQDAETKKHSKLMGHYLRQLVKLVQTGGRFQSHSDMPQDIREALYAEE</sequence>
<feature type="region of interest" description="Disordered" evidence="1">
    <location>
        <begin position="1"/>
        <end position="24"/>
    </location>
</feature>
<dbReference type="EMBL" id="ML119053">
    <property type="protein sequence ID" value="ROT39845.1"/>
    <property type="molecule type" value="Genomic_DNA"/>
</dbReference>
<dbReference type="RefSeq" id="XP_028467651.1">
    <property type="nucleotide sequence ID" value="XM_028613449.1"/>
</dbReference>